<evidence type="ECO:0000256" key="9">
    <source>
        <dbReference type="ARBA" id="ARBA00022807"/>
    </source>
</evidence>
<dbReference type="Proteomes" id="UP000813824">
    <property type="component" value="Unassembled WGS sequence"/>
</dbReference>
<comment type="similarity">
    <text evidence="3">Belongs to the peptidase C19 family.</text>
</comment>
<comment type="catalytic activity">
    <reaction evidence="1">
        <text>Thiol-dependent hydrolysis of ester, thioester, amide, peptide and isopeptide bonds formed by the C-terminal Gly of ubiquitin (a 76-residue protein attached to proteins as an intracellular targeting signal).</text>
        <dbReference type="EC" id="3.4.19.12"/>
    </reaction>
</comment>
<reference evidence="14" key="1">
    <citation type="journal article" date="2021" name="New Phytol.">
        <title>Evolutionary innovations through gain and loss of genes in the ectomycorrhizal Boletales.</title>
        <authorList>
            <person name="Wu G."/>
            <person name="Miyauchi S."/>
            <person name="Morin E."/>
            <person name="Kuo A."/>
            <person name="Drula E."/>
            <person name="Varga T."/>
            <person name="Kohler A."/>
            <person name="Feng B."/>
            <person name="Cao Y."/>
            <person name="Lipzen A."/>
            <person name="Daum C."/>
            <person name="Hundley H."/>
            <person name="Pangilinan J."/>
            <person name="Johnson J."/>
            <person name="Barry K."/>
            <person name="LaButti K."/>
            <person name="Ng V."/>
            <person name="Ahrendt S."/>
            <person name="Min B."/>
            <person name="Choi I.G."/>
            <person name="Park H."/>
            <person name="Plett J.M."/>
            <person name="Magnuson J."/>
            <person name="Spatafora J.W."/>
            <person name="Nagy L.G."/>
            <person name="Henrissat B."/>
            <person name="Grigoriev I.V."/>
            <person name="Yang Z.L."/>
            <person name="Xu J."/>
            <person name="Martin F.M."/>
        </authorList>
    </citation>
    <scope>NUCLEOTIDE SEQUENCE</scope>
    <source>
        <strain evidence="14">KKN 215</strain>
    </source>
</reference>
<dbReference type="EC" id="3.4.19.12" evidence="4"/>
<protein>
    <recommendedName>
        <fullName evidence="4">ubiquitinyl hydrolase 1</fullName>
        <ecNumber evidence="4">3.4.19.12</ecNumber>
    </recommendedName>
</protein>
<keyword evidence="7" id="KW-0833">Ubl conjugation pathway</keyword>
<proteinExistence type="inferred from homology"/>
<dbReference type="InterPro" id="IPR000626">
    <property type="entry name" value="Ubiquitin-like_dom"/>
</dbReference>
<dbReference type="Gene3D" id="3.10.20.90">
    <property type="entry name" value="Phosphatidylinositol 3-kinase Catalytic Subunit, Chain A, domain 1"/>
    <property type="match status" value="1"/>
</dbReference>
<comment type="subcellular location">
    <subcellularLocation>
        <location evidence="2">Nucleus</location>
    </subcellularLocation>
</comment>
<dbReference type="InterPro" id="IPR001394">
    <property type="entry name" value="Peptidase_C19_UCH"/>
</dbReference>
<feature type="compositionally biased region" description="Low complexity" evidence="11">
    <location>
        <begin position="1120"/>
        <end position="1134"/>
    </location>
</feature>
<dbReference type="InterPro" id="IPR050164">
    <property type="entry name" value="Peptidase_C19"/>
</dbReference>
<feature type="compositionally biased region" description="Gly residues" evidence="11">
    <location>
        <begin position="1106"/>
        <end position="1116"/>
    </location>
</feature>
<organism evidence="14 15">
    <name type="scientific">Cristinia sonorae</name>
    <dbReference type="NCBI Taxonomy" id="1940300"/>
    <lineage>
        <taxon>Eukaryota</taxon>
        <taxon>Fungi</taxon>
        <taxon>Dikarya</taxon>
        <taxon>Basidiomycota</taxon>
        <taxon>Agaricomycotina</taxon>
        <taxon>Agaricomycetes</taxon>
        <taxon>Agaricomycetidae</taxon>
        <taxon>Agaricales</taxon>
        <taxon>Pleurotineae</taxon>
        <taxon>Stephanosporaceae</taxon>
        <taxon>Cristinia</taxon>
    </lineage>
</organism>
<feature type="region of interest" description="Disordered" evidence="11">
    <location>
        <begin position="456"/>
        <end position="477"/>
    </location>
</feature>
<dbReference type="GO" id="GO:0004197">
    <property type="term" value="F:cysteine-type endopeptidase activity"/>
    <property type="evidence" value="ECO:0007669"/>
    <property type="project" value="InterPro"/>
</dbReference>
<accession>A0A8K0V0J0</accession>
<evidence type="ECO:0000256" key="1">
    <source>
        <dbReference type="ARBA" id="ARBA00000707"/>
    </source>
</evidence>
<dbReference type="CDD" id="cd02668">
    <property type="entry name" value="Peptidase_C19L"/>
    <property type="match status" value="1"/>
</dbReference>
<dbReference type="InterPro" id="IPR028889">
    <property type="entry name" value="USP"/>
</dbReference>
<dbReference type="SUPFAM" id="SSF54001">
    <property type="entry name" value="Cysteine proteinases"/>
    <property type="match status" value="1"/>
</dbReference>
<evidence type="ECO:0000256" key="3">
    <source>
        <dbReference type="ARBA" id="ARBA00009085"/>
    </source>
</evidence>
<dbReference type="InterPro" id="IPR035927">
    <property type="entry name" value="DUSP-like_sf"/>
</dbReference>
<evidence type="ECO:0000256" key="5">
    <source>
        <dbReference type="ARBA" id="ARBA00022670"/>
    </source>
</evidence>
<dbReference type="PROSITE" id="PS50235">
    <property type="entry name" value="USP_3"/>
    <property type="match status" value="1"/>
</dbReference>
<dbReference type="InterPro" id="IPR044743">
    <property type="entry name" value="Ubl_USP48"/>
</dbReference>
<gene>
    <name evidence="14" type="ORF">BXZ70DRAFT_1029444</name>
</gene>
<dbReference type="SUPFAM" id="SSF143791">
    <property type="entry name" value="DUSP-like"/>
    <property type="match status" value="1"/>
</dbReference>
<dbReference type="GO" id="GO:0004843">
    <property type="term" value="F:cysteine-type deubiquitinase activity"/>
    <property type="evidence" value="ECO:0007669"/>
    <property type="project" value="UniProtKB-EC"/>
</dbReference>
<evidence type="ECO:0000256" key="2">
    <source>
        <dbReference type="ARBA" id="ARBA00004123"/>
    </source>
</evidence>
<dbReference type="CDD" id="cd01795">
    <property type="entry name" value="Ubl_USP48"/>
    <property type="match status" value="1"/>
</dbReference>
<feature type="region of interest" description="Disordered" evidence="11">
    <location>
        <begin position="970"/>
        <end position="999"/>
    </location>
</feature>
<feature type="domain" description="Ubiquitin-like" evidence="12">
    <location>
        <begin position="1011"/>
        <end position="1080"/>
    </location>
</feature>
<dbReference type="AlphaFoldDB" id="A0A8K0V0J0"/>
<dbReference type="GO" id="GO:0016579">
    <property type="term" value="P:protein deubiquitination"/>
    <property type="evidence" value="ECO:0007669"/>
    <property type="project" value="InterPro"/>
</dbReference>
<dbReference type="SMART" id="SM00213">
    <property type="entry name" value="UBQ"/>
    <property type="match status" value="1"/>
</dbReference>
<dbReference type="PROSITE" id="PS00972">
    <property type="entry name" value="USP_1"/>
    <property type="match status" value="1"/>
</dbReference>
<dbReference type="Pfam" id="PF00443">
    <property type="entry name" value="UCH"/>
    <property type="match status" value="1"/>
</dbReference>
<keyword evidence="8" id="KW-0378">Hydrolase</keyword>
<dbReference type="InterPro" id="IPR029071">
    <property type="entry name" value="Ubiquitin-like_domsf"/>
</dbReference>
<evidence type="ECO:0000259" key="13">
    <source>
        <dbReference type="PROSITE" id="PS50235"/>
    </source>
</evidence>
<dbReference type="GO" id="GO:0005829">
    <property type="term" value="C:cytosol"/>
    <property type="evidence" value="ECO:0007669"/>
    <property type="project" value="TreeGrafter"/>
</dbReference>
<keyword evidence="6" id="KW-0677">Repeat</keyword>
<evidence type="ECO:0000256" key="7">
    <source>
        <dbReference type="ARBA" id="ARBA00022786"/>
    </source>
</evidence>
<dbReference type="PROSITE" id="PS50053">
    <property type="entry name" value="UBIQUITIN_2"/>
    <property type="match status" value="1"/>
</dbReference>
<dbReference type="InterPro" id="IPR033841">
    <property type="entry name" value="Pep_USP48"/>
</dbReference>
<evidence type="ECO:0000256" key="8">
    <source>
        <dbReference type="ARBA" id="ARBA00022801"/>
    </source>
</evidence>
<keyword evidence="5" id="KW-0645">Protease</keyword>
<dbReference type="PANTHER" id="PTHR24006">
    <property type="entry name" value="UBIQUITIN CARBOXYL-TERMINAL HYDROLASE"/>
    <property type="match status" value="1"/>
</dbReference>
<evidence type="ECO:0000259" key="12">
    <source>
        <dbReference type="PROSITE" id="PS50053"/>
    </source>
</evidence>
<evidence type="ECO:0000256" key="10">
    <source>
        <dbReference type="ARBA" id="ARBA00023242"/>
    </source>
</evidence>
<evidence type="ECO:0000256" key="11">
    <source>
        <dbReference type="SAM" id="MobiDB-lite"/>
    </source>
</evidence>
<evidence type="ECO:0000313" key="15">
    <source>
        <dbReference type="Proteomes" id="UP000813824"/>
    </source>
</evidence>
<dbReference type="PANTHER" id="PTHR24006:SF722">
    <property type="entry name" value="UBIQUITIN CARBOXYL-TERMINAL HYDROLASE 48"/>
    <property type="match status" value="1"/>
</dbReference>
<feature type="domain" description="USP" evidence="13">
    <location>
        <begin position="160"/>
        <end position="510"/>
    </location>
</feature>
<keyword evidence="9" id="KW-0788">Thiol protease</keyword>
<evidence type="ECO:0000256" key="4">
    <source>
        <dbReference type="ARBA" id="ARBA00012759"/>
    </source>
</evidence>
<keyword evidence="15" id="KW-1185">Reference proteome</keyword>
<dbReference type="SUPFAM" id="SSF54236">
    <property type="entry name" value="Ubiquitin-like"/>
    <property type="match status" value="1"/>
</dbReference>
<evidence type="ECO:0000256" key="6">
    <source>
        <dbReference type="ARBA" id="ARBA00022737"/>
    </source>
</evidence>
<dbReference type="InterPro" id="IPR018200">
    <property type="entry name" value="USP_CS"/>
</dbReference>
<keyword evidence="10" id="KW-0539">Nucleus</keyword>
<dbReference type="PROSITE" id="PS00973">
    <property type="entry name" value="USP_2"/>
    <property type="match status" value="1"/>
</dbReference>
<evidence type="ECO:0000313" key="14">
    <source>
        <dbReference type="EMBL" id="KAH8107139.1"/>
    </source>
</evidence>
<dbReference type="OrthoDB" id="289038at2759"/>
<comment type="caution">
    <text evidence="14">The sequence shown here is derived from an EMBL/GenBank/DDBJ whole genome shotgun (WGS) entry which is preliminary data.</text>
</comment>
<dbReference type="GO" id="GO:0005634">
    <property type="term" value="C:nucleus"/>
    <property type="evidence" value="ECO:0007669"/>
    <property type="project" value="UniProtKB-SubCell"/>
</dbReference>
<feature type="region of interest" description="Disordered" evidence="11">
    <location>
        <begin position="1091"/>
        <end position="1137"/>
    </location>
</feature>
<feature type="compositionally biased region" description="Basic and acidic residues" evidence="11">
    <location>
        <begin position="1095"/>
        <end position="1105"/>
    </location>
</feature>
<sequence>MPPKRLRRRSPSDSAPMAGERFKRAKLAGSDYSAWGWVGSEVTDVSEISQYHRLAACGFSANGSYPLCTNKYADTTPPSPSKQNTNRKVIHGELEDDIIVISDDEGLSCDSKTCRNNPYCLNHLGQDKWEDEDRALSAFMKRSNLGENPIYLARDPGSPIGLKNLGATCYANAFLQVWFQDLAFRRGVYQCQPPQESTQQFEESPIFQLQVTFAAMQESTQNTFNPVKLVESLKLRTTEQQDAQEFSKLFMAHLDSEFQKQSIPGLKSLLADQFQGKQVYGTLCSSCKTRSERESEFLEVEVNIPKNNAKLEDRLSALLQPEELSGDNKYFCSVCNELRDAQRYTEFRELPPVLHVSLLRFVFDLQTMERKKSKNAISFPLTLDMNPFLGPPNSRKITNDQGKNHIYHLRGVLLHKGSSAYHGHYEAQVFDVQNKSWYQFNDETVTKMESLFPTLKSAAPKDKPLPSSHRGRTKKKTRIDDSDLEILEYVVHVTPYVSSKDAYMLVYARENASDKQSPAGPSSTKPLNVISGCSTSPTHSVIPQRALEVVNAMNGEYDKACDEYGEKENEVKRQFERKRRIVMDIYRSWSLLIVVQDSSVVSRQALEAWLGRHLAKPPKPSEGSKGKQKNLLTLSEDGEGCTISNEDITCEHGSLDPGKASDMKQIRKSASQRILEQDRAEFSLMLEPINVCDQCTRNAFSERLYQIQHPRIVSHFDAVGQVEDEDQLSHWISKAWLKDWRLNKPKMHESSRPDPPPDDPEFAKHVRCEHGGLTTNTSTRKRVSPEGFKILKELFPDWTTLTSDDEVCAVCQALLHISKEDKREIRRQAEDEKAKLKHMYEMTTMNPTIPVVGEPCAMIPAQFLRSWKQWLFRPTELQRPQGIDNTIFLCEHGDLIIDPNDPADIEHDVALIQRRDYEVLEDLYPCGPLIQVESHGDDLSHVIPVCAECRRARKSSFETTEIVVRVLRPSDPVPTPETYTEDDPVPDEPRGKKPFPITYGSRKVNGLRQSKRIQQSSGQVKRRKVTITRDMTVKELKMRLHDELNIPTIYQRLFHRGQEIEDNAASLVSFGVISNDVLDLREEAEDVDLIGSGDEETRKPADEGRAFGGTLLGGGDISETRNTTISSSSSRQESPALEPLEKSCPACTFVNPLDVLACTICDTVFYTDS</sequence>
<dbReference type="EMBL" id="JAEVFJ010000002">
    <property type="protein sequence ID" value="KAH8107139.1"/>
    <property type="molecule type" value="Genomic_DNA"/>
</dbReference>
<name>A0A8K0V0J0_9AGAR</name>
<dbReference type="InterPro" id="IPR038765">
    <property type="entry name" value="Papain-like_cys_pep_sf"/>
</dbReference>
<dbReference type="GO" id="GO:0006508">
    <property type="term" value="P:proteolysis"/>
    <property type="evidence" value="ECO:0007669"/>
    <property type="project" value="UniProtKB-KW"/>
</dbReference>
<dbReference type="Gene3D" id="3.90.70.10">
    <property type="entry name" value="Cysteine proteinases"/>
    <property type="match status" value="1"/>
</dbReference>